<evidence type="ECO:0000256" key="1">
    <source>
        <dbReference type="SAM" id="MobiDB-lite"/>
    </source>
</evidence>
<proteinExistence type="predicted"/>
<reference evidence="2 3" key="1">
    <citation type="submission" date="2021-05" db="EMBL/GenBank/DDBJ databases">
        <title>A Polyphasic approach of four new species of the genus Ohtaekwangia: Ohtaekwangia histidinii sp. nov., Ohtaekwangia cretensis sp. nov., Ohtaekwangia indiensis sp. nov., Ohtaekwangia reichenbachii sp. nov. from diverse environment.</title>
        <authorList>
            <person name="Octaviana S."/>
        </authorList>
    </citation>
    <scope>NUCLEOTIDE SEQUENCE [LARGE SCALE GENOMIC DNA]</scope>
    <source>
        <strain evidence="2 3">PWU5</strain>
    </source>
</reference>
<gene>
    <name evidence="2" type="ORF">KK062_08050</name>
</gene>
<dbReference type="RefSeq" id="WP_254083761.1">
    <property type="nucleotide sequence ID" value="NZ_JAHESE010000005.1"/>
</dbReference>
<keyword evidence="3" id="KW-1185">Reference proteome</keyword>
<dbReference type="AlphaFoldDB" id="A0AAP2DVR7"/>
<dbReference type="Proteomes" id="UP001319080">
    <property type="component" value="Unassembled WGS sequence"/>
</dbReference>
<dbReference type="EMBL" id="JAHESE010000005">
    <property type="protein sequence ID" value="MBT1708171.1"/>
    <property type="molecule type" value="Genomic_DNA"/>
</dbReference>
<comment type="caution">
    <text evidence="2">The sequence shown here is derived from an EMBL/GenBank/DDBJ whole genome shotgun (WGS) entry which is preliminary data.</text>
</comment>
<evidence type="ECO:0000313" key="2">
    <source>
        <dbReference type="EMBL" id="MBT1708171.1"/>
    </source>
</evidence>
<accession>A0AAP2DVR7</accession>
<sequence>MKNTTKHTAPINPVEKSKVEADPKAAPANKRDEEFERKKRTGVMIDPKTQKP</sequence>
<evidence type="ECO:0000313" key="3">
    <source>
        <dbReference type="Proteomes" id="UP001319080"/>
    </source>
</evidence>
<name>A0AAP2DVR7_9BACT</name>
<protein>
    <submittedName>
        <fullName evidence="2">Uncharacterized protein</fullName>
    </submittedName>
</protein>
<feature type="compositionally biased region" description="Basic and acidic residues" evidence="1">
    <location>
        <begin position="15"/>
        <end position="37"/>
    </location>
</feature>
<feature type="region of interest" description="Disordered" evidence="1">
    <location>
        <begin position="1"/>
        <end position="52"/>
    </location>
</feature>
<organism evidence="2 3">
    <name type="scientific">Dawidia cretensis</name>
    <dbReference type="NCBI Taxonomy" id="2782350"/>
    <lineage>
        <taxon>Bacteria</taxon>
        <taxon>Pseudomonadati</taxon>
        <taxon>Bacteroidota</taxon>
        <taxon>Cytophagia</taxon>
        <taxon>Cytophagales</taxon>
        <taxon>Chryseotaleaceae</taxon>
        <taxon>Dawidia</taxon>
    </lineage>
</organism>